<evidence type="ECO:0000313" key="2">
    <source>
        <dbReference type="Proteomes" id="UP001195483"/>
    </source>
</evidence>
<dbReference type="EMBL" id="JAEAOA010001537">
    <property type="protein sequence ID" value="KAK3579891.1"/>
    <property type="molecule type" value="Genomic_DNA"/>
</dbReference>
<comment type="caution">
    <text evidence="1">The sequence shown here is derived from an EMBL/GenBank/DDBJ whole genome shotgun (WGS) entry which is preliminary data.</text>
</comment>
<sequence length="94" mass="9864">METHSLTYEIANGMKTAPVTTTDTTANADAINGEHSLIAVPLVLSGTENKTSISDALSPTGKIPATELIQSQTGKTPTTELITCKIFLCNSDIN</sequence>
<evidence type="ECO:0000313" key="1">
    <source>
        <dbReference type="EMBL" id="KAK3579891.1"/>
    </source>
</evidence>
<accession>A0AAE0RUL6</accession>
<reference evidence="1" key="3">
    <citation type="submission" date="2023-05" db="EMBL/GenBank/DDBJ databases">
        <authorList>
            <person name="Smith C.H."/>
        </authorList>
    </citation>
    <scope>NUCLEOTIDE SEQUENCE</scope>
    <source>
        <strain evidence="1">CHS0354</strain>
        <tissue evidence="1">Mantle</tissue>
    </source>
</reference>
<dbReference type="Proteomes" id="UP001195483">
    <property type="component" value="Unassembled WGS sequence"/>
</dbReference>
<keyword evidence="2" id="KW-1185">Reference proteome</keyword>
<reference evidence="1" key="2">
    <citation type="journal article" date="2021" name="Genome Biol. Evol.">
        <title>Developing a high-quality reference genome for a parasitic bivalve with doubly uniparental inheritance (Bivalvia: Unionida).</title>
        <authorList>
            <person name="Smith C.H."/>
        </authorList>
    </citation>
    <scope>NUCLEOTIDE SEQUENCE</scope>
    <source>
        <strain evidence="1">CHS0354</strain>
        <tissue evidence="1">Mantle</tissue>
    </source>
</reference>
<organism evidence="1 2">
    <name type="scientific">Potamilus streckersoni</name>
    <dbReference type="NCBI Taxonomy" id="2493646"/>
    <lineage>
        <taxon>Eukaryota</taxon>
        <taxon>Metazoa</taxon>
        <taxon>Spiralia</taxon>
        <taxon>Lophotrochozoa</taxon>
        <taxon>Mollusca</taxon>
        <taxon>Bivalvia</taxon>
        <taxon>Autobranchia</taxon>
        <taxon>Heteroconchia</taxon>
        <taxon>Palaeoheterodonta</taxon>
        <taxon>Unionida</taxon>
        <taxon>Unionoidea</taxon>
        <taxon>Unionidae</taxon>
        <taxon>Ambleminae</taxon>
        <taxon>Lampsilini</taxon>
        <taxon>Potamilus</taxon>
    </lineage>
</organism>
<gene>
    <name evidence="1" type="ORF">CHS0354_025753</name>
</gene>
<reference evidence="1" key="1">
    <citation type="journal article" date="2021" name="Genome Biol. Evol.">
        <title>A High-Quality Reference Genome for a Parasitic Bivalve with Doubly Uniparental Inheritance (Bivalvia: Unionida).</title>
        <authorList>
            <person name="Smith C.H."/>
        </authorList>
    </citation>
    <scope>NUCLEOTIDE SEQUENCE</scope>
    <source>
        <strain evidence="1">CHS0354</strain>
    </source>
</reference>
<proteinExistence type="predicted"/>
<dbReference type="AlphaFoldDB" id="A0AAE0RUL6"/>
<name>A0AAE0RUL6_9BIVA</name>
<protein>
    <submittedName>
        <fullName evidence="1">Uncharacterized protein</fullName>
    </submittedName>
</protein>